<protein>
    <submittedName>
        <fullName evidence="1">PAAR domain-containing protein</fullName>
    </submittedName>
</protein>
<gene>
    <name evidence="1" type="ORF">H9629_05555</name>
</gene>
<organism evidence="1 2">
    <name type="scientific">Acinetobacter pecorum</name>
    <dbReference type="NCBI Taxonomy" id="2762215"/>
    <lineage>
        <taxon>Bacteria</taxon>
        <taxon>Pseudomonadati</taxon>
        <taxon>Pseudomonadota</taxon>
        <taxon>Gammaproteobacteria</taxon>
        <taxon>Moraxellales</taxon>
        <taxon>Moraxellaceae</taxon>
        <taxon>Acinetobacter</taxon>
    </lineage>
</organism>
<dbReference type="Gene3D" id="2.60.200.60">
    <property type="match status" value="1"/>
</dbReference>
<dbReference type="RefSeq" id="WP_064101962.1">
    <property type="nucleotide sequence ID" value="NZ_JACSPT010000005.1"/>
</dbReference>
<dbReference type="Pfam" id="PF05488">
    <property type="entry name" value="PAAR_motif"/>
    <property type="match status" value="1"/>
</dbReference>
<sequence>MSKALITLGTKTSHGGMVTECEPSFLIHGVAVHLNGMKHYCPKCLTTVSAIASELSVTVQGRAVVIAGDKASCGAIFLPMQHLTVSQK</sequence>
<evidence type="ECO:0000313" key="1">
    <source>
        <dbReference type="EMBL" id="MBD8008809.1"/>
    </source>
</evidence>
<accession>A0ABR8VVK7</accession>
<comment type="caution">
    <text evidence="1">The sequence shown here is derived from an EMBL/GenBank/DDBJ whole genome shotgun (WGS) entry which is preliminary data.</text>
</comment>
<dbReference type="CDD" id="cd14744">
    <property type="entry name" value="PAAR_CT_2"/>
    <property type="match status" value="1"/>
</dbReference>
<name>A0ABR8VVK7_9GAMM</name>
<evidence type="ECO:0000313" key="2">
    <source>
        <dbReference type="Proteomes" id="UP000621930"/>
    </source>
</evidence>
<dbReference type="Proteomes" id="UP000621930">
    <property type="component" value="Unassembled WGS sequence"/>
</dbReference>
<dbReference type="InterPro" id="IPR008727">
    <property type="entry name" value="PAAR_motif"/>
</dbReference>
<keyword evidence="2" id="KW-1185">Reference proteome</keyword>
<reference evidence="1 2" key="1">
    <citation type="submission" date="2020-08" db="EMBL/GenBank/DDBJ databases">
        <title>A Genomic Blueprint of the Chicken Gut Microbiome.</title>
        <authorList>
            <person name="Gilroy R."/>
            <person name="Ravi A."/>
            <person name="Getino M."/>
            <person name="Pursley I."/>
            <person name="Horton D.L."/>
            <person name="Alikhan N.-F."/>
            <person name="Baker D."/>
            <person name="Gharbi K."/>
            <person name="Hall N."/>
            <person name="Watson M."/>
            <person name="Adriaenssens E.M."/>
            <person name="Foster-Nyarko E."/>
            <person name="Jarju S."/>
            <person name="Secka A."/>
            <person name="Antonio M."/>
            <person name="Oren A."/>
            <person name="Chaudhuri R."/>
            <person name="La Ragione R.M."/>
            <person name="Hildebrand F."/>
            <person name="Pallen M.J."/>
        </authorList>
    </citation>
    <scope>NUCLEOTIDE SEQUENCE [LARGE SCALE GENOMIC DNA]</scope>
    <source>
        <strain evidence="1 2">Sa1BUA6</strain>
    </source>
</reference>
<dbReference type="EMBL" id="JACSPT010000005">
    <property type="protein sequence ID" value="MBD8008809.1"/>
    <property type="molecule type" value="Genomic_DNA"/>
</dbReference>
<proteinExistence type="predicted"/>